<keyword evidence="1" id="KW-1133">Transmembrane helix</keyword>
<feature type="transmembrane region" description="Helical" evidence="1">
    <location>
        <begin position="70"/>
        <end position="89"/>
    </location>
</feature>
<evidence type="ECO:0000256" key="1">
    <source>
        <dbReference type="SAM" id="Phobius"/>
    </source>
</evidence>
<keyword evidence="1" id="KW-0472">Membrane</keyword>
<dbReference type="Proteomes" id="UP001352263">
    <property type="component" value="Unassembled WGS sequence"/>
</dbReference>
<name>A0ABU6J465_9BURK</name>
<dbReference type="RefSeq" id="WP_326504744.1">
    <property type="nucleotide sequence ID" value="NZ_JAWIIV010000001.1"/>
</dbReference>
<sequence>MSWLSPIHQAILFAIVYFLSLIGVFLLNRREFKRAPEKGARYAALPLQYKLACWFVVVPLFAGTVLRPPLFFIAIVVFTILDAFCVRWYRKVGLL</sequence>
<evidence type="ECO:0000313" key="3">
    <source>
        <dbReference type="Proteomes" id="UP001352263"/>
    </source>
</evidence>
<accession>A0ABU6J465</accession>
<keyword evidence="3" id="KW-1185">Reference proteome</keyword>
<evidence type="ECO:0000313" key="2">
    <source>
        <dbReference type="EMBL" id="MEC4718004.1"/>
    </source>
</evidence>
<keyword evidence="1" id="KW-0812">Transmembrane</keyword>
<proteinExistence type="predicted"/>
<feature type="transmembrane region" description="Helical" evidence="1">
    <location>
        <begin position="47"/>
        <end position="64"/>
    </location>
</feature>
<protein>
    <submittedName>
        <fullName evidence="2">Uncharacterized protein</fullName>
    </submittedName>
</protein>
<dbReference type="EMBL" id="JAWIIV010000001">
    <property type="protein sequence ID" value="MEC4718004.1"/>
    <property type="molecule type" value="Genomic_DNA"/>
</dbReference>
<gene>
    <name evidence="2" type="ORF">RY831_02470</name>
</gene>
<comment type="caution">
    <text evidence="2">The sequence shown here is derived from an EMBL/GenBank/DDBJ whole genome shotgun (WGS) entry which is preliminary data.</text>
</comment>
<organism evidence="2 3">
    <name type="scientific">Noviherbaspirillum album</name>
    <dbReference type="NCBI Taxonomy" id="3080276"/>
    <lineage>
        <taxon>Bacteria</taxon>
        <taxon>Pseudomonadati</taxon>
        <taxon>Pseudomonadota</taxon>
        <taxon>Betaproteobacteria</taxon>
        <taxon>Burkholderiales</taxon>
        <taxon>Oxalobacteraceae</taxon>
        <taxon>Noviherbaspirillum</taxon>
    </lineage>
</organism>
<reference evidence="2 3" key="1">
    <citation type="submission" date="2023-10" db="EMBL/GenBank/DDBJ databases">
        <title>Noviherbaspirillum sp. CPCC 100848 genome assembly.</title>
        <authorList>
            <person name="Li X.Y."/>
            <person name="Fang X.M."/>
        </authorList>
    </citation>
    <scope>NUCLEOTIDE SEQUENCE [LARGE SCALE GENOMIC DNA]</scope>
    <source>
        <strain evidence="2 3">CPCC 100848</strain>
    </source>
</reference>
<feature type="transmembrane region" description="Helical" evidence="1">
    <location>
        <begin position="6"/>
        <end position="27"/>
    </location>
</feature>